<comment type="caution">
    <text evidence="1">The sequence shown here is derived from an EMBL/GenBank/DDBJ whole genome shotgun (WGS) entry which is preliminary data.</text>
</comment>
<sequence length="72" mass="8285">MSIWENVARHQGMQKESPAWIGACAEEIISSSIEHCPIDVESLEHRRSFDSYAMMKNMKHSKFYADPPTTKD</sequence>
<gene>
    <name evidence="1" type="ORF">TNCV_1811931</name>
</gene>
<reference evidence="1" key="1">
    <citation type="submission" date="2020-08" db="EMBL/GenBank/DDBJ databases">
        <title>Multicomponent nature underlies the extraordinary mechanical properties of spider dragline silk.</title>
        <authorList>
            <person name="Kono N."/>
            <person name="Nakamura H."/>
            <person name="Mori M."/>
            <person name="Yoshida Y."/>
            <person name="Ohtoshi R."/>
            <person name="Malay A.D."/>
            <person name="Moran D.A.P."/>
            <person name="Tomita M."/>
            <person name="Numata K."/>
            <person name="Arakawa K."/>
        </authorList>
    </citation>
    <scope>NUCLEOTIDE SEQUENCE</scope>
</reference>
<dbReference type="Proteomes" id="UP000887159">
    <property type="component" value="Unassembled WGS sequence"/>
</dbReference>
<keyword evidence="2" id="KW-1185">Reference proteome</keyword>
<evidence type="ECO:0000313" key="2">
    <source>
        <dbReference type="Proteomes" id="UP000887159"/>
    </source>
</evidence>
<dbReference type="EMBL" id="BMAU01021389">
    <property type="protein sequence ID" value="GFY29613.1"/>
    <property type="molecule type" value="Genomic_DNA"/>
</dbReference>
<protein>
    <submittedName>
        <fullName evidence="1">Uncharacterized protein</fullName>
    </submittedName>
</protein>
<evidence type="ECO:0000313" key="1">
    <source>
        <dbReference type="EMBL" id="GFY29613.1"/>
    </source>
</evidence>
<name>A0A8X7BFU4_TRICX</name>
<dbReference type="AlphaFoldDB" id="A0A8X7BFU4"/>
<accession>A0A8X7BFU4</accession>
<organism evidence="1 2">
    <name type="scientific">Trichonephila clavipes</name>
    <name type="common">Golden silk orbweaver</name>
    <name type="synonym">Nephila clavipes</name>
    <dbReference type="NCBI Taxonomy" id="2585209"/>
    <lineage>
        <taxon>Eukaryota</taxon>
        <taxon>Metazoa</taxon>
        <taxon>Ecdysozoa</taxon>
        <taxon>Arthropoda</taxon>
        <taxon>Chelicerata</taxon>
        <taxon>Arachnida</taxon>
        <taxon>Araneae</taxon>
        <taxon>Araneomorphae</taxon>
        <taxon>Entelegynae</taxon>
        <taxon>Araneoidea</taxon>
        <taxon>Nephilidae</taxon>
        <taxon>Trichonephila</taxon>
    </lineage>
</organism>
<proteinExistence type="predicted"/>